<feature type="coiled-coil region" evidence="1">
    <location>
        <begin position="401"/>
        <end position="435"/>
    </location>
</feature>
<evidence type="ECO:0000313" key="2">
    <source>
        <dbReference type="EMBL" id="KAJ8038690.1"/>
    </source>
</evidence>
<dbReference type="PANTHER" id="PTHR43941">
    <property type="entry name" value="STRUCTURAL MAINTENANCE OF CHROMOSOMES PROTEIN 2"/>
    <property type="match status" value="1"/>
</dbReference>
<reference evidence="2" key="1">
    <citation type="submission" date="2021-10" db="EMBL/GenBank/DDBJ databases">
        <title>Tropical sea cucumber genome reveals ecological adaptation and Cuvierian tubules defense mechanism.</title>
        <authorList>
            <person name="Chen T."/>
        </authorList>
    </citation>
    <scope>NUCLEOTIDE SEQUENCE</scope>
    <source>
        <strain evidence="2">Nanhai2018</strain>
        <tissue evidence="2">Muscle</tissue>
    </source>
</reference>
<comment type="caution">
    <text evidence="2">The sequence shown here is derived from an EMBL/GenBank/DDBJ whole genome shotgun (WGS) entry which is preliminary data.</text>
</comment>
<dbReference type="GO" id="GO:0003682">
    <property type="term" value="F:chromatin binding"/>
    <property type="evidence" value="ECO:0007669"/>
    <property type="project" value="TreeGrafter"/>
</dbReference>
<feature type="coiled-coil region" evidence="1">
    <location>
        <begin position="996"/>
        <end position="1171"/>
    </location>
</feature>
<sequence>MDAGFLGAGRKEEEVDEVIQSIAKYIKDHFLEGILMQLFPDKNLASLFAISADISSSSLHNLPSMSERDAQQLMMVPCTDNEKVEEIIDSAKVAEKQSEVIEGLEASLKETNTEVMALQGVVRKQEVEYAKLEERYERREAQLKDICCQLAESERRWMEEKDALGQKLKEKDSEVEKLQVQLDEIQSDKERLSVELKGQISVLTDSEFKLKIQLEEREKELTVQEEKLVEMEDSLKAEMEASLHLKNNKEELVGKLNEKQEELVNLTSQFESSRLALEEQVRCYEVVLKEKDNTIAKLSTLKVGEASNVSGIDEKLILEQLVSSLKTENLKLRSYLKNLSLSGIQLSTVKAPTTNRKQETPSSDNVPVPWEQYHEVIGEKYQLSVMVNQLKDEKQDQLIWSKVLEEKVKQFQLEISDLKKKITCLTGDLEKAIQETQGLKQRLVTGEIKADLKWQTKLREVESCKEKMERNLKERVTSLNVEKGQLVSERNHWQEDIRLLKEEKNTLLVQLEECNKKLSICQDDLKKATVQLHVKEADLRGANSHIIEMKEGRDKAESKLGDLYQELMKAQADVERTQESKNRDVDILQSQITSLEKDLLCNKKDLEQAQNKLTAVKSELEHKTVSHKMKVDTIEKLQQEKDLIKAQIAALEEKLEQKETGTFVITDSLVKKQEEVACLQNRLFVLSSELVHIKDTLSEKTKHLEQERNRVESLNAEMMKLNLEKDEWVDNMKYLEEKYSVQEEKLTDFERTAEELQKENDGLKNELQNAEQEKEELNNSVEDLQQQYQTLYEKHTRLDCKSESDSKFNNYLQEELEKSKSLIDRLKDTARELKKEVEVNEEVNNGQEEQLKRALSESRHEVSRLQKELNDANKSLQETGKEQAERLTEEKEQIASLTTDLEQLQKEFMAERQVVQKLGEEKEQIRAQLDDKIEKLSNEKNSLLEEVFQAKLSAKVGRVKHGQIGNQLKHLKQCVDEQIENSLKNVEQTTALKKDIERLHEENVGLQNTIDCLKENDHQTMKELADKKKEICDLSGRLTEAEHQDRAYKSKIEELEVLLQNERMLVESLRRVTKEKKKRWLLNNQLFSSKVKTQLQTGEEKIAQLQDDLAKANHESQLQRTEISEKLQVIQRLQEKIALLEDNQSGLEEELRRAECQIRKDEELVKVLNERLHQCHEEMKSNLKQKWNPCNKLSCPEHTSLNNPSSFDLETKRLYNNMKLAAAEMKKNIKEEVKDHVMQMTKQILPNTASKDPRIEDIASEISKMKHQRQWEKEKMESIAMNIDKLNLTVQNEMHNSHRKKSQNVRSPSTPEEISQAFKTANMRAVSRANNSHSSNCACSRDQTDATNFIGPEASVINDSTVLAGSADLFYSAQQPNPAYINAAKHFNELIRE</sequence>
<dbReference type="PANTHER" id="PTHR43941:SF1">
    <property type="entry name" value="STRUCTURAL MAINTENANCE OF CHROMOSOMES PROTEIN 2"/>
    <property type="match status" value="1"/>
</dbReference>
<dbReference type="EMBL" id="JAIZAY010000007">
    <property type="protein sequence ID" value="KAJ8038690.1"/>
    <property type="molecule type" value="Genomic_DNA"/>
</dbReference>
<dbReference type="OrthoDB" id="10255522at2759"/>
<dbReference type="Proteomes" id="UP001152320">
    <property type="component" value="Chromosome 7"/>
</dbReference>
<keyword evidence="3" id="KW-1185">Reference proteome</keyword>
<feature type="coiled-coil region" evidence="1">
    <location>
        <begin position="694"/>
        <end position="953"/>
    </location>
</feature>
<dbReference type="GO" id="GO:0000796">
    <property type="term" value="C:condensin complex"/>
    <property type="evidence" value="ECO:0007669"/>
    <property type="project" value="TreeGrafter"/>
</dbReference>
<name>A0A9Q1C5R7_HOLLE</name>
<dbReference type="GO" id="GO:0000793">
    <property type="term" value="C:condensed chromosome"/>
    <property type="evidence" value="ECO:0007669"/>
    <property type="project" value="TreeGrafter"/>
</dbReference>
<organism evidence="2 3">
    <name type="scientific">Holothuria leucospilota</name>
    <name type="common">Black long sea cucumber</name>
    <name type="synonym">Mertensiothuria leucospilota</name>
    <dbReference type="NCBI Taxonomy" id="206669"/>
    <lineage>
        <taxon>Eukaryota</taxon>
        <taxon>Metazoa</taxon>
        <taxon>Echinodermata</taxon>
        <taxon>Eleutherozoa</taxon>
        <taxon>Echinozoa</taxon>
        <taxon>Holothuroidea</taxon>
        <taxon>Aspidochirotacea</taxon>
        <taxon>Aspidochirotida</taxon>
        <taxon>Holothuriidae</taxon>
        <taxon>Holothuria</taxon>
    </lineage>
</organism>
<accession>A0A9Q1C5R7</accession>
<dbReference type="Gene3D" id="1.10.287.1490">
    <property type="match status" value="1"/>
</dbReference>
<evidence type="ECO:0000313" key="3">
    <source>
        <dbReference type="Proteomes" id="UP001152320"/>
    </source>
</evidence>
<dbReference type="GO" id="GO:0000785">
    <property type="term" value="C:chromatin"/>
    <property type="evidence" value="ECO:0007669"/>
    <property type="project" value="TreeGrafter"/>
</dbReference>
<feature type="coiled-coil region" evidence="1">
    <location>
        <begin position="497"/>
        <end position="661"/>
    </location>
</feature>
<keyword evidence="1" id="KW-0175">Coiled coil</keyword>
<evidence type="ECO:0000256" key="1">
    <source>
        <dbReference type="SAM" id="Coils"/>
    </source>
</evidence>
<proteinExistence type="predicted"/>
<dbReference type="GO" id="GO:0007076">
    <property type="term" value="P:mitotic chromosome condensation"/>
    <property type="evidence" value="ECO:0007669"/>
    <property type="project" value="TreeGrafter"/>
</dbReference>
<feature type="coiled-coil region" evidence="1">
    <location>
        <begin position="94"/>
        <end position="276"/>
    </location>
</feature>
<protein>
    <submittedName>
        <fullName evidence="2">Uncharacterized protein</fullName>
    </submittedName>
</protein>
<gene>
    <name evidence="2" type="ORF">HOLleu_16184</name>
</gene>